<evidence type="ECO:0000313" key="2">
    <source>
        <dbReference type="Proteomes" id="UP000489600"/>
    </source>
</evidence>
<proteinExistence type="predicted"/>
<protein>
    <submittedName>
        <fullName evidence="1">Uncharacterized protein</fullName>
    </submittedName>
</protein>
<keyword evidence="2" id="KW-1185">Reference proteome</keyword>
<name>A0A565B6J3_9BRAS</name>
<dbReference type="Proteomes" id="UP000489600">
    <property type="component" value="Unassembled WGS sequence"/>
</dbReference>
<dbReference type="AlphaFoldDB" id="A0A565B6J3"/>
<accession>A0A565B6J3</accession>
<sequence>MEDYMRLPVRFAIVVGDREHCISSADKYQIVPDGLASEKPDRLDTFSTFWMKRAYALYVG</sequence>
<organism evidence="1 2">
    <name type="scientific">Arabis nemorensis</name>
    <dbReference type="NCBI Taxonomy" id="586526"/>
    <lineage>
        <taxon>Eukaryota</taxon>
        <taxon>Viridiplantae</taxon>
        <taxon>Streptophyta</taxon>
        <taxon>Embryophyta</taxon>
        <taxon>Tracheophyta</taxon>
        <taxon>Spermatophyta</taxon>
        <taxon>Magnoliopsida</taxon>
        <taxon>eudicotyledons</taxon>
        <taxon>Gunneridae</taxon>
        <taxon>Pentapetalae</taxon>
        <taxon>rosids</taxon>
        <taxon>malvids</taxon>
        <taxon>Brassicales</taxon>
        <taxon>Brassicaceae</taxon>
        <taxon>Arabideae</taxon>
        <taxon>Arabis</taxon>
    </lineage>
</organism>
<reference evidence="1" key="1">
    <citation type="submission" date="2019-07" db="EMBL/GenBank/DDBJ databases">
        <authorList>
            <person name="Dittberner H."/>
        </authorList>
    </citation>
    <scope>NUCLEOTIDE SEQUENCE [LARGE SCALE GENOMIC DNA]</scope>
</reference>
<comment type="caution">
    <text evidence="1">The sequence shown here is derived from an EMBL/GenBank/DDBJ whole genome shotgun (WGS) entry which is preliminary data.</text>
</comment>
<dbReference type="EMBL" id="CABITT030000003">
    <property type="protein sequence ID" value="VVA97306.1"/>
    <property type="molecule type" value="Genomic_DNA"/>
</dbReference>
<evidence type="ECO:0000313" key="1">
    <source>
        <dbReference type="EMBL" id="VVA97306.1"/>
    </source>
</evidence>
<gene>
    <name evidence="1" type="ORF">ANE_LOCUS7751</name>
</gene>